<organism evidence="3 4">
    <name type="scientific">Zygosaccharomyces bailii (strain CLIB 213 / ATCC 58445 / CBS 680 / BCRC 21525 / NBRC 1098 / NCYC 1416 / NRRL Y-2227)</name>
    <dbReference type="NCBI Taxonomy" id="1333698"/>
    <lineage>
        <taxon>Eukaryota</taxon>
        <taxon>Fungi</taxon>
        <taxon>Dikarya</taxon>
        <taxon>Ascomycota</taxon>
        <taxon>Saccharomycotina</taxon>
        <taxon>Saccharomycetes</taxon>
        <taxon>Saccharomycetales</taxon>
        <taxon>Saccharomycetaceae</taxon>
        <taxon>Zygosaccharomyces</taxon>
    </lineage>
</organism>
<dbReference type="SMART" id="SM01041">
    <property type="entry name" value="BRO1"/>
    <property type="match status" value="1"/>
</dbReference>
<dbReference type="Pfam" id="PF13949">
    <property type="entry name" value="ALIX_LYPXL_bnd"/>
    <property type="match status" value="2"/>
</dbReference>
<evidence type="ECO:0000259" key="2">
    <source>
        <dbReference type="PROSITE" id="PS51180"/>
    </source>
</evidence>
<reference evidence="4" key="1">
    <citation type="journal article" date="2013" name="Genome Announc.">
        <title>Genome sequence of the food spoilage yeast Zygosaccharomyces bailii CLIB 213(T).</title>
        <authorList>
            <person name="Galeote V."/>
            <person name="Bigey F."/>
            <person name="Devillers H."/>
            <person name="Neuveglise C."/>
            <person name="Dequin S."/>
        </authorList>
    </citation>
    <scope>NUCLEOTIDE SEQUENCE [LARGE SCALE GENOMIC DNA]</scope>
    <source>
        <strain evidence="4">CLIB 213 / ATCC 58445 / CBS 680 / CCRC 21525 / NBRC 1098 / NCYC 1416 / NRRL Y-2227</strain>
    </source>
</reference>
<dbReference type="Gene3D" id="1.20.140.50">
    <property type="entry name" value="alix/aip1 like domains"/>
    <property type="match status" value="1"/>
</dbReference>
<dbReference type="InterPro" id="IPR025304">
    <property type="entry name" value="ALIX_V_dom"/>
</dbReference>
<feature type="domain" description="BRO1" evidence="2">
    <location>
        <begin position="3"/>
        <end position="368"/>
    </location>
</feature>
<dbReference type="AlphaFoldDB" id="A0A8J2T932"/>
<dbReference type="Gene3D" id="1.25.40.280">
    <property type="entry name" value="alix/aip1 like domains"/>
    <property type="match status" value="1"/>
</dbReference>
<dbReference type="PROSITE" id="PS51180">
    <property type="entry name" value="BRO1"/>
    <property type="match status" value="1"/>
</dbReference>
<dbReference type="InterPro" id="IPR038499">
    <property type="entry name" value="BRO1_sf"/>
</dbReference>
<accession>A0A8J2T932</accession>
<dbReference type="GO" id="GO:0005768">
    <property type="term" value="C:endosome"/>
    <property type="evidence" value="ECO:0007669"/>
    <property type="project" value="TreeGrafter"/>
</dbReference>
<dbReference type="Proteomes" id="UP000019375">
    <property type="component" value="Unassembled WGS sequence"/>
</dbReference>
<evidence type="ECO:0000313" key="3">
    <source>
        <dbReference type="EMBL" id="CDF90691.1"/>
    </source>
</evidence>
<dbReference type="PANTHER" id="PTHR23030:SF39">
    <property type="entry name" value="PROGRAMMED CELL DEATH 6-INTERACTING PROTEIN"/>
    <property type="match status" value="1"/>
</dbReference>
<gene>
    <name evidence="3" type="ORF">BN860_00672g</name>
</gene>
<evidence type="ECO:0000256" key="1">
    <source>
        <dbReference type="ARBA" id="ARBA00038154"/>
    </source>
</evidence>
<evidence type="ECO:0000313" key="4">
    <source>
        <dbReference type="Proteomes" id="UP000019375"/>
    </source>
</evidence>
<dbReference type="Pfam" id="PF03097">
    <property type="entry name" value="BRO1"/>
    <property type="match status" value="1"/>
</dbReference>
<dbReference type="EMBL" id="HG316461">
    <property type="protein sequence ID" value="CDF90691.1"/>
    <property type="molecule type" value="Genomic_DNA"/>
</dbReference>
<sequence length="647" mass="75068">MTDILCIPQKRTEDAHLKEQLAHAIELTSYQTPSFFETELDKVATLRRSISDPEPSHAKLQNLKDYWSCLNVLQKKFPDDQIKFMWFQPLSPKAIGKSSYSLIFEKLNILYNIGSLYSILALEANDGSAQALKTMCLYFQYSAGCFQHILNHLNDCKETVFDQDSGHALVYIMLSQAQECFWFKAIQDSHKDSLISKLAKQVVEFYEKALSFARKSKLIREDWCLHLESKINYFTAVTYYRNSLFLQEKKNFGAEIKSLEMALAFSKQCTLKSNSEFVSKIEETLKEVQRDNDFIYLQTIPEHLPPVKGAPMVKIKQLASFLGEKDNSIFKDLLPIKVMDACSAYNERQEVYIKQRVVEPLLSLNKLLNEGASKFSQVPNLRTISKEELESYELSLDDLTFNSNNIEAQLMEIKKILEQEFESDAELRLTYGTINWPLSCSTSVNNCYYEKLQKLEDYLEQGRKVDAETRTIFQTIDRSLIISPVKLPESNCPLIRQIESTIKSREKYAKETEAKSAEHRVLPHIISEYKNSEKAEFENVYLEHLNYFDSDIQYVKNQRTENKVLLEKLRSKENTVTSERLEPAILYIEDFQHSMKLLEDIKRNLEEGATFYDNLRKSASGLLYEVQNFEHSRTSEKQSLKSKLTSM</sequence>
<dbReference type="CDD" id="cd09241">
    <property type="entry name" value="BRO1_ScRim20-like"/>
    <property type="match status" value="1"/>
</dbReference>
<protein>
    <submittedName>
        <fullName evidence="3">ZYBA0S08-00672g1_1</fullName>
    </submittedName>
</protein>
<dbReference type="InterPro" id="IPR004328">
    <property type="entry name" value="BRO1_dom"/>
</dbReference>
<proteinExistence type="inferred from homology"/>
<dbReference type="PANTHER" id="PTHR23030">
    <property type="entry name" value="PCD6 INTERACTING PROTEIN-RELATED"/>
    <property type="match status" value="1"/>
</dbReference>
<dbReference type="OrthoDB" id="64867at2759"/>
<comment type="similarity">
    <text evidence="1">Belongs to the palA/RIM20 family.</text>
</comment>
<keyword evidence="4" id="KW-1185">Reference proteome</keyword>
<name>A0A8J2T932_ZYGB2</name>